<proteinExistence type="predicted"/>
<reference evidence="1 2" key="1">
    <citation type="submission" date="2021-08" db="EMBL/GenBank/DDBJ databases">
        <title>Comparative Genomics Analysis of the Genus Qipengyuania Reveals Extensive Genetic Diversity and Metabolic Versatility, Including the Description of Fifteen Novel Species.</title>
        <authorList>
            <person name="Liu Y."/>
        </authorList>
    </citation>
    <scope>NUCLEOTIDE SEQUENCE [LARGE SCALE GENOMIC DNA]</scope>
    <source>
        <strain evidence="1 2">1NDH13</strain>
    </source>
</reference>
<dbReference type="EMBL" id="CP081295">
    <property type="protein sequence ID" value="QZD89975.1"/>
    <property type="molecule type" value="Genomic_DNA"/>
</dbReference>
<accession>A0ABX8ZLT5</accession>
<dbReference type="RefSeq" id="WP_221425451.1">
    <property type="nucleotide sequence ID" value="NZ_CP081295.1"/>
</dbReference>
<keyword evidence="2" id="KW-1185">Reference proteome</keyword>
<dbReference type="Proteomes" id="UP000824281">
    <property type="component" value="Chromosome"/>
</dbReference>
<organism evidence="1 2">
    <name type="scientific">Qipengyuania aurantiaca</name>
    <dbReference type="NCBI Taxonomy" id="2867233"/>
    <lineage>
        <taxon>Bacteria</taxon>
        <taxon>Pseudomonadati</taxon>
        <taxon>Pseudomonadota</taxon>
        <taxon>Alphaproteobacteria</taxon>
        <taxon>Sphingomonadales</taxon>
        <taxon>Erythrobacteraceae</taxon>
        <taxon>Qipengyuania</taxon>
    </lineage>
</organism>
<protein>
    <submittedName>
        <fullName evidence="1">Uncharacterized protein</fullName>
    </submittedName>
</protein>
<evidence type="ECO:0000313" key="2">
    <source>
        <dbReference type="Proteomes" id="UP000824281"/>
    </source>
</evidence>
<gene>
    <name evidence="1" type="ORF">K3148_00730</name>
</gene>
<sequence>MDADFEFDLERLRIGRMDRHSEFELPQAFWHDLFQQFLARRRALGQSSQPAHLGGPKMAARMEFNAPQAVP</sequence>
<evidence type="ECO:0000313" key="1">
    <source>
        <dbReference type="EMBL" id="QZD89975.1"/>
    </source>
</evidence>
<name>A0ABX8ZLT5_9SPHN</name>